<dbReference type="PANTHER" id="PTHR32361">
    <property type="entry name" value="FERRIC/CUPRIC REDUCTASE TRANSMEMBRANE COMPONENT"/>
    <property type="match status" value="1"/>
</dbReference>
<evidence type="ECO:0000256" key="12">
    <source>
        <dbReference type="ARBA" id="ARBA00023002"/>
    </source>
</evidence>
<keyword evidence="14" id="KW-0406">Ion transport</keyword>
<dbReference type="SFLD" id="SFLDS00052">
    <property type="entry name" value="Ferric_Reductase_Domain"/>
    <property type="match status" value="1"/>
</dbReference>
<protein>
    <recommendedName>
        <fullName evidence="18">FAD-binding FR-type domain-containing protein</fullName>
    </recommendedName>
</protein>
<dbReference type="InterPro" id="IPR039261">
    <property type="entry name" value="FNR_nucleotide-bd"/>
</dbReference>
<keyword evidence="5" id="KW-0349">Heme</keyword>
<gene>
    <name evidence="19" type="ORF">Kpol_1019p19</name>
</gene>
<dbReference type="HOGENOM" id="CLU_010365_4_0_1"/>
<dbReference type="SFLD" id="SFLDG01168">
    <property type="entry name" value="Ferric_reductase_subgroup_(FRE"/>
    <property type="match status" value="1"/>
</dbReference>
<evidence type="ECO:0000256" key="2">
    <source>
        <dbReference type="ARBA" id="ARBA00004141"/>
    </source>
</evidence>
<evidence type="ECO:0000256" key="15">
    <source>
        <dbReference type="ARBA" id="ARBA00023136"/>
    </source>
</evidence>
<keyword evidence="20" id="KW-1185">Reference proteome</keyword>
<reference evidence="19 20" key="1">
    <citation type="journal article" date="2007" name="Proc. Natl. Acad. Sci. U.S.A.">
        <title>Independent sorting-out of thousands of duplicated gene pairs in two yeast species descended from a whole-genome duplication.</title>
        <authorList>
            <person name="Scannell D.R."/>
            <person name="Frank A.C."/>
            <person name="Conant G.C."/>
            <person name="Byrne K.P."/>
            <person name="Woolfit M."/>
            <person name="Wolfe K.H."/>
        </authorList>
    </citation>
    <scope>NUCLEOTIDE SEQUENCE [LARGE SCALE GENOMIC DNA]</scope>
    <source>
        <strain evidence="20">ATCC 22028 / DSM 70294 / BCRC 21397 / CBS 2163 / NBRC 10782 / NRRL Y-8283 / UCD 57-17</strain>
    </source>
</reference>
<evidence type="ECO:0000256" key="1">
    <source>
        <dbReference type="ARBA" id="ARBA00001974"/>
    </source>
</evidence>
<comment type="subcellular location">
    <subcellularLocation>
        <location evidence="2">Membrane</location>
        <topology evidence="2">Multi-pass membrane protein</topology>
    </subcellularLocation>
</comment>
<evidence type="ECO:0000313" key="19">
    <source>
        <dbReference type="EMBL" id="EDO15899.1"/>
    </source>
</evidence>
<keyword evidence="15 16" id="KW-0472">Membrane</keyword>
<keyword evidence="8" id="KW-0274">FAD</keyword>
<dbReference type="Pfam" id="PF08030">
    <property type="entry name" value="NAD_binding_6"/>
    <property type="match status" value="1"/>
</dbReference>
<dbReference type="PANTHER" id="PTHR32361:SF25">
    <property type="entry name" value="FERRIC_CUPRIC REDUCTASE TRANSMEMBRANE COMPONENT 1"/>
    <property type="match status" value="1"/>
</dbReference>
<dbReference type="GO" id="GO:0005886">
    <property type="term" value="C:plasma membrane"/>
    <property type="evidence" value="ECO:0007669"/>
    <property type="project" value="TreeGrafter"/>
</dbReference>
<dbReference type="GeneID" id="5544006"/>
<dbReference type="InterPro" id="IPR017927">
    <property type="entry name" value="FAD-bd_FR_type"/>
</dbReference>
<feature type="domain" description="FAD-binding FR-type" evidence="18">
    <location>
        <begin position="402"/>
        <end position="530"/>
    </location>
</feature>
<evidence type="ECO:0000256" key="4">
    <source>
        <dbReference type="ARBA" id="ARBA00022448"/>
    </source>
</evidence>
<dbReference type="Gene3D" id="3.40.50.80">
    <property type="entry name" value="Nucleotide-binding domain of ferredoxin-NADP reductase (FNR) module"/>
    <property type="match status" value="1"/>
</dbReference>
<evidence type="ECO:0000313" key="20">
    <source>
        <dbReference type="Proteomes" id="UP000000267"/>
    </source>
</evidence>
<keyword evidence="17" id="KW-0732">Signal</keyword>
<keyword evidence="10" id="KW-0249">Electron transport</keyword>
<evidence type="ECO:0000256" key="11">
    <source>
        <dbReference type="ARBA" id="ARBA00022989"/>
    </source>
</evidence>
<dbReference type="GO" id="GO:0006879">
    <property type="term" value="P:intracellular iron ion homeostasis"/>
    <property type="evidence" value="ECO:0007669"/>
    <property type="project" value="TreeGrafter"/>
</dbReference>
<dbReference type="Proteomes" id="UP000000267">
    <property type="component" value="Unassembled WGS sequence"/>
</dbReference>
<keyword evidence="7 16" id="KW-0812">Transmembrane</keyword>
<accession>A7TPB2</accession>
<evidence type="ECO:0000256" key="17">
    <source>
        <dbReference type="SAM" id="SignalP"/>
    </source>
</evidence>
<dbReference type="Pfam" id="PF08022">
    <property type="entry name" value="FAD_binding_8"/>
    <property type="match status" value="1"/>
</dbReference>
<evidence type="ECO:0000256" key="14">
    <source>
        <dbReference type="ARBA" id="ARBA00023065"/>
    </source>
</evidence>
<proteinExistence type="inferred from homology"/>
<keyword evidence="4" id="KW-0813">Transport</keyword>
<feature type="transmembrane region" description="Helical" evidence="16">
    <location>
        <begin position="338"/>
        <end position="356"/>
    </location>
</feature>
<evidence type="ECO:0000256" key="8">
    <source>
        <dbReference type="ARBA" id="ARBA00022827"/>
    </source>
</evidence>
<evidence type="ECO:0000256" key="6">
    <source>
        <dbReference type="ARBA" id="ARBA00022630"/>
    </source>
</evidence>
<dbReference type="RefSeq" id="XP_001643757.1">
    <property type="nucleotide sequence ID" value="XM_001643707.1"/>
</dbReference>
<dbReference type="FunCoup" id="A7TPB2">
    <property type="interactions" value="471"/>
</dbReference>
<dbReference type="GO" id="GO:0000293">
    <property type="term" value="F:ferric-chelate reductase activity"/>
    <property type="evidence" value="ECO:0007669"/>
    <property type="project" value="UniProtKB-ARBA"/>
</dbReference>
<comment type="cofactor">
    <cofactor evidence="1">
        <name>FAD</name>
        <dbReference type="ChEBI" id="CHEBI:57692"/>
    </cofactor>
</comment>
<dbReference type="OMA" id="WGLVFYW"/>
<evidence type="ECO:0000256" key="10">
    <source>
        <dbReference type="ARBA" id="ARBA00022982"/>
    </source>
</evidence>
<feature type="transmembrane region" description="Helical" evidence="16">
    <location>
        <begin position="156"/>
        <end position="177"/>
    </location>
</feature>
<sequence length="700" mass="81685">MRLYNLLLTLFITTSTVNSLVFVDSTLASACIYYELQFDWGCASKKNNMKGYTCRCNNINWLGTVTNCIAQATDSKHLMEHAFKHVATRCKQKAGLHFTLEDMYNFYENGTKYLRDPTENDFSHPVYETLSNNQTSFEWYHRSFKNYTVAVRTSQWFGWGLVFYWVAIVSIASFYNIMRNIFGREMLNNTLRRRIVIPSIFRDYKDRTYFLWKFIPFNFSTRLNTLVVIVFLIQTIISVGVDYYLPLPHPYLTSGWQRNLTVVSFRTDLMSISLFPIIYLFGIRNNPLIEISGISYSTFNYFHKWCAYVCTVLAFIHSIIWTAYAIKDGGYSVWYVDAYWKWGIGAMIFLALLISHSQKVIRDNFYETFLVFHKVMNIAFILCMYYHCNTLGWLGWIWSMAGIWIYDRLIRILKIVWNGGIHNARLIDCGNGILKISVPYPKFVKYPVGSFAYLYFINPNEFWFYTFQSHPFTIMTNPRHDPKNPNHLLFYLKANKGITRSMLSKILKSGSRTVNCKMLIEGPYGASLPTLKVSRKRCVGVAGGVGVSAVYPHIVELYQKNYSTDLKHKFIWIINDLNFLGWFGEDLDWLISKSCEVTIIYTGMKNNDLEYYYPSDKSSLLSYDTESFEKKYNVINLGTRPNLHQLTLEEIEATQNISEDLEFYSCGSSAFNDNFRDAIAKNLAKNWSIDISLEEKSFTW</sequence>
<feature type="signal peptide" evidence="17">
    <location>
        <begin position="1"/>
        <end position="19"/>
    </location>
</feature>
<dbReference type="Pfam" id="PF01794">
    <property type="entry name" value="Ferric_reduct"/>
    <property type="match status" value="1"/>
</dbReference>
<keyword evidence="9" id="KW-0521">NADP</keyword>
<keyword evidence="6" id="KW-0285">Flavoprotein</keyword>
<dbReference type="SUPFAM" id="SSF52343">
    <property type="entry name" value="Ferredoxin reductase-like, C-terminal NADP-linked domain"/>
    <property type="match status" value="1"/>
</dbReference>
<dbReference type="GO" id="GO:0006826">
    <property type="term" value="P:iron ion transport"/>
    <property type="evidence" value="ECO:0007669"/>
    <property type="project" value="TreeGrafter"/>
</dbReference>
<feature type="transmembrane region" description="Helical" evidence="16">
    <location>
        <begin position="265"/>
        <end position="284"/>
    </location>
</feature>
<evidence type="ECO:0000256" key="16">
    <source>
        <dbReference type="SAM" id="Phobius"/>
    </source>
</evidence>
<dbReference type="OrthoDB" id="167398at2759"/>
<evidence type="ECO:0000256" key="7">
    <source>
        <dbReference type="ARBA" id="ARBA00022692"/>
    </source>
</evidence>
<feature type="transmembrane region" description="Helical" evidence="16">
    <location>
        <begin position="223"/>
        <end position="245"/>
    </location>
</feature>
<evidence type="ECO:0000259" key="18">
    <source>
        <dbReference type="PROSITE" id="PS51384"/>
    </source>
</evidence>
<keyword evidence="12" id="KW-0560">Oxidoreductase</keyword>
<dbReference type="CDD" id="cd06186">
    <property type="entry name" value="NOX_Duox_like_FAD_NADP"/>
    <property type="match status" value="1"/>
</dbReference>
<dbReference type="InterPro" id="IPR013121">
    <property type="entry name" value="Fe_red_NAD-bd_6"/>
</dbReference>
<feature type="chain" id="PRO_5002715807" description="FAD-binding FR-type domain-containing protein" evidence="17">
    <location>
        <begin position="20"/>
        <end position="700"/>
    </location>
</feature>
<evidence type="ECO:0000256" key="13">
    <source>
        <dbReference type="ARBA" id="ARBA00023004"/>
    </source>
</evidence>
<organism evidence="20">
    <name type="scientific">Vanderwaltozyma polyspora (strain ATCC 22028 / DSM 70294 / BCRC 21397 / CBS 2163 / NBRC 10782 / NRRL Y-8283 / UCD 57-17)</name>
    <name type="common">Kluyveromyces polysporus</name>
    <dbReference type="NCBI Taxonomy" id="436907"/>
    <lineage>
        <taxon>Eukaryota</taxon>
        <taxon>Fungi</taxon>
        <taxon>Dikarya</taxon>
        <taxon>Ascomycota</taxon>
        <taxon>Saccharomycotina</taxon>
        <taxon>Saccharomycetes</taxon>
        <taxon>Saccharomycetales</taxon>
        <taxon>Saccharomycetaceae</taxon>
        <taxon>Vanderwaltozyma</taxon>
    </lineage>
</organism>
<dbReference type="InterPro" id="IPR013112">
    <property type="entry name" value="FAD-bd_8"/>
</dbReference>
<dbReference type="InterPro" id="IPR013130">
    <property type="entry name" value="Fe3_Rdtase_TM_dom"/>
</dbReference>
<dbReference type="EMBL" id="DS480440">
    <property type="protein sequence ID" value="EDO15899.1"/>
    <property type="molecule type" value="Genomic_DNA"/>
</dbReference>
<keyword evidence="11 16" id="KW-1133">Transmembrane helix</keyword>
<dbReference type="InParanoid" id="A7TPB2"/>
<dbReference type="PROSITE" id="PS51384">
    <property type="entry name" value="FAD_FR"/>
    <property type="match status" value="1"/>
</dbReference>
<comment type="similarity">
    <text evidence="3">Belongs to the ferric reductase (FRE) family.</text>
</comment>
<evidence type="ECO:0000256" key="5">
    <source>
        <dbReference type="ARBA" id="ARBA00022617"/>
    </source>
</evidence>
<dbReference type="PhylomeDB" id="A7TPB2"/>
<name>A7TPB2_VANPO</name>
<evidence type="ECO:0000256" key="3">
    <source>
        <dbReference type="ARBA" id="ARBA00006278"/>
    </source>
</evidence>
<keyword evidence="13" id="KW-0408">Iron</keyword>
<keyword evidence="5" id="KW-0479">Metal-binding</keyword>
<evidence type="ECO:0000256" key="9">
    <source>
        <dbReference type="ARBA" id="ARBA00022857"/>
    </source>
</evidence>
<dbReference type="GO" id="GO:0015677">
    <property type="term" value="P:copper ion import"/>
    <property type="evidence" value="ECO:0007669"/>
    <property type="project" value="TreeGrafter"/>
</dbReference>
<dbReference type="InterPro" id="IPR051410">
    <property type="entry name" value="Ferric/Cupric_Reductase"/>
</dbReference>
<dbReference type="AlphaFoldDB" id="A7TPB2"/>
<feature type="transmembrane region" description="Helical" evidence="16">
    <location>
        <begin position="305"/>
        <end position="326"/>
    </location>
</feature>
<dbReference type="eggNOG" id="KOG0039">
    <property type="taxonomic scope" value="Eukaryota"/>
</dbReference>
<dbReference type="KEGG" id="vpo:Kpol_1019p19"/>